<evidence type="ECO:0000256" key="3">
    <source>
        <dbReference type="ARBA" id="ARBA00022475"/>
    </source>
</evidence>
<feature type="transmembrane region" description="Helical" evidence="7">
    <location>
        <begin position="129"/>
        <end position="148"/>
    </location>
</feature>
<dbReference type="PANTHER" id="PTHR33778:SF1">
    <property type="entry name" value="MAGNESIUM TRANSPORTER YHID-RELATED"/>
    <property type="match status" value="1"/>
</dbReference>
<comment type="subcellular location">
    <subcellularLocation>
        <location evidence="1">Cell membrane</location>
        <topology evidence="1">Multi-pass membrane protein</topology>
    </subcellularLocation>
</comment>
<feature type="transmembrane region" description="Helical" evidence="7">
    <location>
        <begin position="47"/>
        <end position="68"/>
    </location>
</feature>
<comment type="caution">
    <text evidence="9">The sequence shown here is derived from an EMBL/GenBank/DDBJ whole genome shotgun (WGS) entry which is preliminary data.</text>
</comment>
<dbReference type="GO" id="GO:0005886">
    <property type="term" value="C:plasma membrane"/>
    <property type="evidence" value="ECO:0007669"/>
    <property type="project" value="UniProtKB-SubCell"/>
</dbReference>
<dbReference type="EMBL" id="WAGX01000007">
    <property type="protein sequence ID" value="KAB1435863.1"/>
    <property type="molecule type" value="Genomic_DNA"/>
</dbReference>
<protein>
    <submittedName>
        <fullName evidence="9">MgtC/SapB family protein</fullName>
    </submittedName>
</protein>
<evidence type="ECO:0000256" key="7">
    <source>
        <dbReference type="SAM" id="Phobius"/>
    </source>
</evidence>
<keyword evidence="4 7" id="KW-0812">Transmembrane</keyword>
<evidence type="ECO:0000313" key="10">
    <source>
        <dbReference type="Proteomes" id="UP000461768"/>
    </source>
</evidence>
<reference evidence="9 10" key="2">
    <citation type="submission" date="2020-02" db="EMBL/GenBank/DDBJ databases">
        <title>Candidatus Galacturonibacter soehngenii shows hetero-acetogenic catabolism of galacturonic acid but lacks a canonical carbon monoxide dehydrogenase/acetyl-CoA synthase complex.</title>
        <authorList>
            <person name="Diender M."/>
            <person name="Stouten G.R."/>
            <person name="Petersen J.F."/>
            <person name="Nielsen P.H."/>
            <person name="Dueholm M.S."/>
            <person name="Pronk J.T."/>
            <person name="Van Loosdrecht M.C.M."/>
        </authorList>
    </citation>
    <scope>NUCLEOTIDE SEQUENCE [LARGE SCALE GENOMIC DNA]</scope>
    <source>
        <strain evidence="9">GalUA</strain>
    </source>
</reference>
<comment type="similarity">
    <text evidence="2">Belongs to the MgtC/SapB family.</text>
</comment>
<keyword evidence="5 7" id="KW-1133">Transmembrane helix</keyword>
<keyword evidence="3" id="KW-1003">Cell membrane</keyword>
<gene>
    <name evidence="9" type="ORF">F7O84_15925</name>
</gene>
<dbReference type="PRINTS" id="PR01837">
    <property type="entry name" value="MGTCSAPBPROT"/>
</dbReference>
<feature type="domain" description="MgtC/SapB/SrpB/YhiD N-terminal" evidence="8">
    <location>
        <begin position="24"/>
        <end position="148"/>
    </location>
</feature>
<evidence type="ECO:0000256" key="1">
    <source>
        <dbReference type="ARBA" id="ARBA00004651"/>
    </source>
</evidence>
<dbReference type="InterPro" id="IPR049177">
    <property type="entry name" value="MgtC_SapB_SrpB_YhiD_N"/>
</dbReference>
<keyword evidence="10" id="KW-1185">Reference proteome</keyword>
<evidence type="ECO:0000256" key="4">
    <source>
        <dbReference type="ARBA" id="ARBA00022692"/>
    </source>
</evidence>
<dbReference type="OrthoDB" id="9811198at2"/>
<proteinExistence type="inferred from homology"/>
<dbReference type="Pfam" id="PF02308">
    <property type="entry name" value="MgtC"/>
    <property type="match status" value="1"/>
</dbReference>
<evidence type="ECO:0000256" key="5">
    <source>
        <dbReference type="ARBA" id="ARBA00022989"/>
    </source>
</evidence>
<evidence type="ECO:0000313" key="9">
    <source>
        <dbReference type="EMBL" id="KAB1435863.1"/>
    </source>
</evidence>
<feature type="transmembrane region" description="Helical" evidence="7">
    <location>
        <begin position="80"/>
        <end position="99"/>
    </location>
</feature>
<dbReference type="PANTHER" id="PTHR33778">
    <property type="entry name" value="PROTEIN MGTC"/>
    <property type="match status" value="1"/>
</dbReference>
<keyword evidence="6 7" id="KW-0472">Membrane</keyword>
<sequence length="235" mass="26243">MYEAIVDVFKYLEEFNMASITIRLVLAVFLGGIIGMERATKRSAAGLRTFALVSLGSCLAMITNQYLLIHSGITGDPSRMAAQVISGIGFLGVGTIIVTGRNHIKGLTTAATLWTTATMGIAIGAGFIYGALVTFILIMVSVRLLLFLSKRQEDFNRIITMFIEIDKEKGFDGLMNYLNDNDYPLLFIEKKKQKALLDKDFVVIAEFDLKKRKSHQEILEEVRHIEGVHYVEEIK</sequence>
<accession>A0A7V7UAN0</accession>
<reference evidence="9 10" key="1">
    <citation type="submission" date="2019-09" db="EMBL/GenBank/DDBJ databases">
        <authorList>
            <person name="Valk L.C."/>
        </authorList>
    </citation>
    <scope>NUCLEOTIDE SEQUENCE [LARGE SCALE GENOMIC DNA]</scope>
    <source>
        <strain evidence="9">GalUA</strain>
    </source>
</reference>
<evidence type="ECO:0000256" key="2">
    <source>
        <dbReference type="ARBA" id="ARBA00009298"/>
    </source>
</evidence>
<evidence type="ECO:0000259" key="8">
    <source>
        <dbReference type="Pfam" id="PF02308"/>
    </source>
</evidence>
<organism evidence="9 10">
    <name type="scientific">Candidatus Galacturonatibacter soehngenii</name>
    <dbReference type="NCBI Taxonomy" id="2307010"/>
    <lineage>
        <taxon>Bacteria</taxon>
        <taxon>Bacillati</taxon>
        <taxon>Bacillota</taxon>
        <taxon>Clostridia</taxon>
        <taxon>Lachnospirales</taxon>
        <taxon>Lachnospiraceae</taxon>
        <taxon>Candidatus Galacturonatibacter</taxon>
    </lineage>
</organism>
<dbReference type="RefSeq" id="WP_151147514.1">
    <property type="nucleotide sequence ID" value="NZ_WAGX01000007.1"/>
</dbReference>
<evidence type="ECO:0000256" key="6">
    <source>
        <dbReference type="ARBA" id="ARBA00023136"/>
    </source>
</evidence>
<dbReference type="InterPro" id="IPR003416">
    <property type="entry name" value="MgtC/SapB/SrpB/YhiD_fam"/>
</dbReference>
<dbReference type="Proteomes" id="UP000461768">
    <property type="component" value="Unassembled WGS sequence"/>
</dbReference>
<feature type="transmembrane region" description="Helical" evidence="7">
    <location>
        <begin position="15"/>
        <end position="35"/>
    </location>
</feature>
<dbReference type="AlphaFoldDB" id="A0A7V7UAN0"/>
<name>A0A7V7UAN0_9FIRM</name>